<evidence type="ECO:0000256" key="7">
    <source>
        <dbReference type="SAM" id="MobiDB-lite"/>
    </source>
</evidence>
<keyword evidence="4 8" id="KW-1133">Transmembrane helix</keyword>
<dbReference type="InParanoid" id="A0A804N1L2"/>
<keyword evidence="6 8" id="KW-0472">Membrane</keyword>
<proteinExistence type="predicted"/>
<reference evidence="10" key="3">
    <citation type="submission" date="2021-05" db="UniProtKB">
        <authorList>
            <consortium name="EnsemblPlants"/>
        </authorList>
    </citation>
    <scope>IDENTIFICATION</scope>
    <source>
        <strain evidence="10">cv. B73</strain>
    </source>
</reference>
<dbReference type="PANTHER" id="PTHR24186">
    <property type="entry name" value="PROTEIN PHOSPHATASE 1 REGULATORY SUBUNIT"/>
    <property type="match status" value="1"/>
</dbReference>
<keyword evidence="5" id="KW-0040">ANK repeat</keyword>
<dbReference type="AlphaFoldDB" id="A0A804N1L2"/>
<keyword evidence="11" id="KW-1185">Reference proteome</keyword>
<reference evidence="11" key="1">
    <citation type="submission" date="2015-12" db="EMBL/GenBank/DDBJ databases">
        <title>Update maize B73 reference genome by single molecule sequencing technologies.</title>
        <authorList>
            <consortium name="Maize Genome Sequencing Project"/>
            <person name="Ware D."/>
        </authorList>
    </citation>
    <scope>NUCLEOTIDE SEQUENCE [LARGE SCALE GENOMIC DNA]</scope>
    <source>
        <strain evidence="11">cv. B73</strain>
    </source>
</reference>
<evidence type="ECO:0000256" key="8">
    <source>
        <dbReference type="SAM" id="Phobius"/>
    </source>
</evidence>
<feature type="domain" description="PGG" evidence="9">
    <location>
        <begin position="59"/>
        <end position="165"/>
    </location>
</feature>
<comment type="subcellular location">
    <subcellularLocation>
        <location evidence="1">Membrane</location>
        <topology evidence="1">Multi-pass membrane protein</topology>
    </subcellularLocation>
</comment>
<feature type="transmembrane region" description="Helical" evidence="8">
    <location>
        <begin position="146"/>
        <end position="164"/>
    </location>
</feature>
<dbReference type="EnsemblPlants" id="Zm00001eb127710_T001">
    <property type="protein sequence ID" value="Zm00001eb127710_P001"/>
    <property type="gene ID" value="Zm00001eb127710"/>
</dbReference>
<dbReference type="Pfam" id="PF13962">
    <property type="entry name" value="PGG"/>
    <property type="match status" value="1"/>
</dbReference>
<evidence type="ECO:0000256" key="2">
    <source>
        <dbReference type="ARBA" id="ARBA00022692"/>
    </source>
</evidence>
<feature type="transmembrane region" description="Helical" evidence="8">
    <location>
        <begin position="171"/>
        <end position="192"/>
    </location>
</feature>
<sequence>MLTVETRSRISARRKRCEQEPRGMNGAGNGEPSLVVVAEEGPPNDGNGAGVHAPNFGANEADTLLVVATLITALTYQLGTNIPGGYWQDDLKGHDGLAGHVAGDPIMRDKHRRRYWLFMAASWVGFGTSMLLTVGLITGVPARSRFVRFAFLLAYSSLVLTFVTSQPRTSLFWDLIIWAVVMALLAIATKYLRLDRLPRWARTLCPAPPSAFCCSRS</sequence>
<evidence type="ECO:0000256" key="1">
    <source>
        <dbReference type="ARBA" id="ARBA00004141"/>
    </source>
</evidence>
<evidence type="ECO:0000259" key="9">
    <source>
        <dbReference type="Pfam" id="PF13962"/>
    </source>
</evidence>
<keyword evidence="3" id="KW-0677">Repeat</keyword>
<dbReference type="PANTHER" id="PTHR24186:SF38">
    <property type="entry name" value="ANKYRIN REPEAT FAMILY PROTEIN"/>
    <property type="match status" value="1"/>
</dbReference>
<evidence type="ECO:0000313" key="10">
    <source>
        <dbReference type="EnsemblPlants" id="Zm00001eb127710_P001"/>
    </source>
</evidence>
<feature type="region of interest" description="Disordered" evidence="7">
    <location>
        <begin position="1"/>
        <end position="33"/>
    </location>
</feature>
<evidence type="ECO:0000313" key="11">
    <source>
        <dbReference type="Proteomes" id="UP000007305"/>
    </source>
</evidence>
<dbReference type="Gramene" id="Zm00001eb127710_T001">
    <property type="protein sequence ID" value="Zm00001eb127710_P001"/>
    <property type="gene ID" value="Zm00001eb127710"/>
</dbReference>
<evidence type="ECO:0000256" key="5">
    <source>
        <dbReference type="ARBA" id="ARBA00023043"/>
    </source>
</evidence>
<accession>A0A804N1L2</accession>
<organism evidence="10 11">
    <name type="scientific">Zea mays</name>
    <name type="common">Maize</name>
    <dbReference type="NCBI Taxonomy" id="4577"/>
    <lineage>
        <taxon>Eukaryota</taxon>
        <taxon>Viridiplantae</taxon>
        <taxon>Streptophyta</taxon>
        <taxon>Embryophyta</taxon>
        <taxon>Tracheophyta</taxon>
        <taxon>Spermatophyta</taxon>
        <taxon>Magnoliopsida</taxon>
        <taxon>Liliopsida</taxon>
        <taxon>Poales</taxon>
        <taxon>Poaceae</taxon>
        <taxon>PACMAD clade</taxon>
        <taxon>Panicoideae</taxon>
        <taxon>Andropogonodae</taxon>
        <taxon>Andropogoneae</taxon>
        <taxon>Tripsacinae</taxon>
        <taxon>Zea</taxon>
    </lineage>
</organism>
<name>A0A804N1L2_MAIZE</name>
<evidence type="ECO:0000256" key="6">
    <source>
        <dbReference type="ARBA" id="ARBA00023136"/>
    </source>
</evidence>
<feature type="transmembrane region" description="Helical" evidence="8">
    <location>
        <begin position="115"/>
        <end position="140"/>
    </location>
</feature>
<dbReference type="Proteomes" id="UP000007305">
    <property type="component" value="Chromosome 3"/>
</dbReference>
<protein>
    <recommendedName>
        <fullName evidence="9">PGG domain-containing protein</fullName>
    </recommendedName>
</protein>
<evidence type="ECO:0000256" key="3">
    <source>
        <dbReference type="ARBA" id="ARBA00022737"/>
    </source>
</evidence>
<dbReference type="GO" id="GO:0016020">
    <property type="term" value="C:membrane"/>
    <property type="evidence" value="ECO:0007669"/>
    <property type="project" value="UniProtKB-SubCell"/>
</dbReference>
<evidence type="ECO:0000256" key="4">
    <source>
        <dbReference type="ARBA" id="ARBA00022989"/>
    </source>
</evidence>
<keyword evidence="2 8" id="KW-0812">Transmembrane</keyword>
<reference evidence="10" key="2">
    <citation type="submission" date="2019-07" db="EMBL/GenBank/DDBJ databases">
        <authorList>
            <person name="Seetharam A."/>
            <person name="Woodhouse M."/>
            <person name="Cannon E."/>
        </authorList>
    </citation>
    <scope>NUCLEOTIDE SEQUENCE [LARGE SCALE GENOMIC DNA]</scope>
    <source>
        <strain evidence="10">cv. B73</strain>
    </source>
</reference>
<dbReference type="InterPro" id="IPR026961">
    <property type="entry name" value="PGG_dom"/>
</dbReference>